<keyword evidence="1" id="KW-1133">Transmembrane helix</keyword>
<dbReference type="AlphaFoldDB" id="A0A974H8P0"/>
<proteinExistence type="predicted"/>
<evidence type="ECO:0000313" key="2">
    <source>
        <dbReference type="EMBL" id="OCT68491.1"/>
    </source>
</evidence>
<reference evidence="3" key="1">
    <citation type="journal article" date="2016" name="Nature">
        <title>Genome evolution in the allotetraploid frog Xenopus laevis.</title>
        <authorList>
            <person name="Session A.M."/>
            <person name="Uno Y."/>
            <person name="Kwon T."/>
            <person name="Chapman J.A."/>
            <person name="Toyoda A."/>
            <person name="Takahashi S."/>
            <person name="Fukui A."/>
            <person name="Hikosaka A."/>
            <person name="Suzuki A."/>
            <person name="Kondo M."/>
            <person name="van Heeringen S.J."/>
            <person name="Quigley I."/>
            <person name="Heinz S."/>
            <person name="Ogino H."/>
            <person name="Ochi H."/>
            <person name="Hellsten U."/>
            <person name="Lyons J.B."/>
            <person name="Simakov O."/>
            <person name="Putnam N."/>
            <person name="Stites J."/>
            <person name="Kuroki Y."/>
            <person name="Tanaka T."/>
            <person name="Michiue T."/>
            <person name="Watanabe M."/>
            <person name="Bogdanovic O."/>
            <person name="Lister R."/>
            <person name="Georgiou G."/>
            <person name="Paranjpe S.S."/>
            <person name="van Kruijsbergen I."/>
            <person name="Shu S."/>
            <person name="Carlson J."/>
            <person name="Kinoshita T."/>
            <person name="Ohta Y."/>
            <person name="Mawaribuchi S."/>
            <person name="Jenkins J."/>
            <person name="Grimwood J."/>
            <person name="Schmutz J."/>
            <person name="Mitros T."/>
            <person name="Mozaffari S.V."/>
            <person name="Suzuki Y."/>
            <person name="Haramoto Y."/>
            <person name="Yamamoto T.S."/>
            <person name="Takagi C."/>
            <person name="Heald R."/>
            <person name="Miller K."/>
            <person name="Haudenschild C."/>
            <person name="Kitzman J."/>
            <person name="Nakayama T."/>
            <person name="Izutsu Y."/>
            <person name="Robert J."/>
            <person name="Fortriede J."/>
            <person name="Burns K."/>
            <person name="Lotay V."/>
            <person name="Karimi K."/>
            <person name="Yasuoka Y."/>
            <person name="Dichmann D.S."/>
            <person name="Flajnik M.F."/>
            <person name="Houston D.W."/>
            <person name="Shendure J."/>
            <person name="DuPasquier L."/>
            <person name="Vize P.D."/>
            <person name="Zorn A.M."/>
            <person name="Ito M."/>
            <person name="Marcotte E.M."/>
            <person name="Wallingford J.B."/>
            <person name="Ito Y."/>
            <person name="Asashima M."/>
            <person name="Ueno N."/>
            <person name="Matsuda Y."/>
            <person name="Veenstra G.J."/>
            <person name="Fujiyama A."/>
            <person name="Harland R.M."/>
            <person name="Taira M."/>
            <person name="Rokhsar D.S."/>
        </authorList>
    </citation>
    <scope>NUCLEOTIDE SEQUENCE [LARGE SCALE GENOMIC DNA]</scope>
    <source>
        <strain evidence="3">J</strain>
    </source>
</reference>
<gene>
    <name evidence="2" type="ORF">XELAEV_18039793mg</name>
</gene>
<organism evidence="2 3">
    <name type="scientific">Xenopus laevis</name>
    <name type="common">African clawed frog</name>
    <dbReference type="NCBI Taxonomy" id="8355"/>
    <lineage>
        <taxon>Eukaryota</taxon>
        <taxon>Metazoa</taxon>
        <taxon>Chordata</taxon>
        <taxon>Craniata</taxon>
        <taxon>Vertebrata</taxon>
        <taxon>Euteleostomi</taxon>
        <taxon>Amphibia</taxon>
        <taxon>Batrachia</taxon>
        <taxon>Anura</taxon>
        <taxon>Pipoidea</taxon>
        <taxon>Pipidae</taxon>
        <taxon>Xenopodinae</taxon>
        <taxon>Xenopus</taxon>
        <taxon>Xenopus</taxon>
    </lineage>
</organism>
<dbReference type="Proteomes" id="UP000694892">
    <property type="component" value="Chromosome 8L"/>
</dbReference>
<feature type="transmembrane region" description="Helical" evidence="1">
    <location>
        <begin position="5"/>
        <end position="25"/>
    </location>
</feature>
<protein>
    <submittedName>
        <fullName evidence="2">Uncharacterized protein</fullName>
    </submittedName>
</protein>
<evidence type="ECO:0000256" key="1">
    <source>
        <dbReference type="SAM" id="Phobius"/>
    </source>
</evidence>
<keyword evidence="1" id="KW-0472">Membrane</keyword>
<keyword evidence="1" id="KW-0812">Transmembrane</keyword>
<sequence length="84" mass="9542">MKEHVVFFCTVMYSCMCIVYTVWVIKQCPGKKHVSSILLGLPRCPSSDLDLHISSKTILYSTAKAQTKSLLGMSRKSKWCCFTF</sequence>
<dbReference type="PROSITE" id="PS51257">
    <property type="entry name" value="PROKAR_LIPOPROTEIN"/>
    <property type="match status" value="1"/>
</dbReference>
<dbReference type="EMBL" id="CM004480">
    <property type="protein sequence ID" value="OCT68491.1"/>
    <property type="molecule type" value="Genomic_DNA"/>
</dbReference>
<evidence type="ECO:0000313" key="3">
    <source>
        <dbReference type="Proteomes" id="UP000694892"/>
    </source>
</evidence>
<name>A0A974H8P0_XENLA</name>
<accession>A0A974H8P0</accession>